<protein>
    <submittedName>
        <fullName evidence="2">Uncharacterized protein</fullName>
    </submittedName>
</protein>
<dbReference type="EMBL" id="KV440976">
    <property type="protein sequence ID" value="OAD75747.1"/>
    <property type="molecule type" value="Genomic_DNA"/>
</dbReference>
<dbReference type="EMBL" id="KV440991">
    <property type="protein sequence ID" value="OAD69442.1"/>
    <property type="molecule type" value="Genomic_DNA"/>
</dbReference>
<dbReference type="Proteomes" id="UP000077315">
    <property type="component" value="Unassembled WGS sequence"/>
</dbReference>
<reference evidence="4" key="2">
    <citation type="submission" date="2015-06" db="EMBL/GenBank/DDBJ databases">
        <title>Expansion of signal transduction pathways in fungi by whole-genome duplication.</title>
        <authorList>
            <consortium name="DOE Joint Genome Institute"/>
            <person name="Corrochano L.M."/>
            <person name="Kuo A."/>
            <person name="Marcet-Houben M."/>
            <person name="Polaino S."/>
            <person name="Salamov A."/>
            <person name="Villalobos J.M."/>
            <person name="Alvarez M.I."/>
            <person name="Avalos J."/>
            <person name="Benito E.P."/>
            <person name="Benoit I."/>
            <person name="Burger G."/>
            <person name="Camino L.P."/>
            <person name="Canovas D."/>
            <person name="Cerda-Olmedo E."/>
            <person name="Cheng J.-F."/>
            <person name="Dominguez A."/>
            <person name="Elias M."/>
            <person name="Eslava A.P."/>
            <person name="Glaser F."/>
            <person name="Grimwood J."/>
            <person name="Gutierrez G."/>
            <person name="Heitman J."/>
            <person name="Henrissat B."/>
            <person name="Iturriaga E.A."/>
            <person name="Lang B.F."/>
            <person name="Lavin J.L."/>
            <person name="Lee S."/>
            <person name="Li W."/>
            <person name="Lindquist E."/>
            <person name="Lopez-Garcia S."/>
            <person name="Luque E.M."/>
            <person name="Marcos A.T."/>
            <person name="Martin J."/>
            <person name="McCluskey K."/>
            <person name="Medina H.R."/>
            <person name="Miralles-Duran A."/>
            <person name="Miyazaki A."/>
            <person name="Munoz-Torres E."/>
            <person name="Oguiza J.A."/>
            <person name="Ohm R."/>
            <person name="Olmedo M."/>
            <person name="Orejas M."/>
            <person name="Ortiz-Castellanos L."/>
            <person name="Pisabarro A.G."/>
            <person name="Rodriguez-Romero J."/>
            <person name="Ruiz-Herrera J."/>
            <person name="Ruiz-Vazquez R."/>
            <person name="Sanz C."/>
            <person name="Schackwitz W."/>
            <person name="Schmutz J."/>
            <person name="Shahriari M."/>
            <person name="Shelest E."/>
            <person name="Silva-Franco F."/>
            <person name="Soanes D."/>
            <person name="Syed K."/>
            <person name="Tagua V.G."/>
            <person name="Talbot N.J."/>
            <person name="Thon M."/>
            <person name="De vries R.P."/>
            <person name="Wiebenga A."/>
            <person name="Yadav J.S."/>
            <person name="Braun E.L."/>
            <person name="Baker S."/>
            <person name="Garre V."/>
            <person name="Horwitz B."/>
            <person name="Torres-Martinez S."/>
            <person name="Idnurm A."/>
            <person name="Herrera-Estrella A."/>
            <person name="Gabaldon T."/>
            <person name="Grigoriev I.V."/>
        </authorList>
    </citation>
    <scope>NUCLEOTIDE SEQUENCE [LARGE SCALE GENOMIC DNA]</scope>
    <source>
        <strain evidence="4">NRRL 1555(-)</strain>
    </source>
</reference>
<proteinExistence type="predicted"/>
<feature type="region of interest" description="Disordered" evidence="1">
    <location>
        <begin position="91"/>
        <end position="110"/>
    </location>
</feature>
<dbReference type="RefSeq" id="XP_018293787.1">
    <property type="nucleotide sequence ID" value="XM_018430862.1"/>
</dbReference>
<name>A0A162TL78_PHYB8</name>
<accession>A0A162TL78</accession>
<dbReference type="AlphaFoldDB" id="A0A162TL78"/>
<keyword evidence="4" id="KW-1185">Reference proteome</keyword>
<gene>
    <name evidence="3" type="ORF">PHYBLDRAFT_142748</name>
    <name evidence="2" type="ORF">PHYBLDRAFT_149227</name>
</gene>
<dbReference type="GeneID" id="28991768"/>
<reference evidence="2" key="1">
    <citation type="submission" date="2015-06" db="EMBL/GenBank/DDBJ databases">
        <title>Expansion of signal transduction pathways in fungi by whole-genome duplication.</title>
        <authorList>
            <consortium name="DOE Joint Genome Institute"/>
            <person name="Corrochano L.M."/>
            <person name="Kuo A."/>
            <person name="Marcet-Houben M."/>
            <person name="Polaino S."/>
            <person name="Salamov A."/>
            <person name="Villalobos J.M."/>
            <person name="Alvarez M.I."/>
            <person name="Avalos J."/>
            <person name="Benito E.P."/>
            <person name="Benoit I."/>
            <person name="Burger G."/>
            <person name="Camino L.P."/>
            <person name="Canovas D."/>
            <person name="Cerda-Olmedo E."/>
            <person name="Cheng J.-F."/>
            <person name="Dominguez A."/>
            <person name="Elias M."/>
            <person name="Eslava A.P."/>
            <person name="Glaser F."/>
            <person name="Grimwood J."/>
            <person name="Gutierrez G."/>
            <person name="Heitman J."/>
            <person name="Henrissat B."/>
            <person name="Iturriaga E.A."/>
            <person name="Lang B.F."/>
            <person name="Lavin J.L."/>
            <person name="Lee S."/>
            <person name="Li W."/>
            <person name="Lindquist E."/>
            <person name="Lopez-Garcia S."/>
            <person name="Luque E.M."/>
            <person name="Marcos A.T."/>
            <person name="Martin J."/>
            <person name="Mccluskey K."/>
            <person name="Medina H.R."/>
            <person name="Miralles-Duran A."/>
            <person name="Miyazaki A."/>
            <person name="Munoz-Torres E."/>
            <person name="Oguiza J.A."/>
            <person name="Ohm R."/>
            <person name="Olmedo M."/>
            <person name="Orejas M."/>
            <person name="Ortiz-Castellanos L."/>
            <person name="Pisabarro A.G."/>
            <person name="Rodriguez-Romero J."/>
            <person name="Ruiz-Herrera J."/>
            <person name="Ruiz-Vazquez R."/>
            <person name="Sanz C."/>
            <person name="Schackwitz W."/>
            <person name="Schmutz J."/>
            <person name="Shahriari M."/>
            <person name="Shelest E."/>
            <person name="Silva-Franco F."/>
            <person name="Soanes D."/>
            <person name="Syed K."/>
            <person name="Tagua V.G."/>
            <person name="Talbot N.J."/>
            <person name="Thon M."/>
            <person name="De Vries R.P."/>
            <person name="Wiebenga A."/>
            <person name="Yadav J.S."/>
            <person name="Braun E.L."/>
            <person name="Baker S."/>
            <person name="Garre V."/>
            <person name="Horwitz B."/>
            <person name="Torres-Martinez S."/>
            <person name="Idnurm A."/>
            <person name="Herrera-Estrella A."/>
            <person name="Gabaldon T."/>
            <person name="Grigoriev I.V."/>
        </authorList>
    </citation>
    <scope>NUCLEOTIDE SEQUENCE [LARGE SCALE GENOMIC DNA]</scope>
    <source>
        <strain evidence="2">NRRL 1555</strain>
    </source>
</reference>
<dbReference type="VEuPathDB" id="FungiDB:PHYBLDRAFT_149227"/>
<organism evidence="2 4">
    <name type="scientific">Phycomyces blakesleeanus (strain ATCC 8743b / DSM 1359 / FGSC 10004 / NBRC 33097 / NRRL 1555)</name>
    <dbReference type="NCBI Taxonomy" id="763407"/>
    <lineage>
        <taxon>Eukaryota</taxon>
        <taxon>Fungi</taxon>
        <taxon>Fungi incertae sedis</taxon>
        <taxon>Mucoromycota</taxon>
        <taxon>Mucoromycotina</taxon>
        <taxon>Mucoromycetes</taxon>
        <taxon>Mucorales</taxon>
        <taxon>Phycomycetaceae</taxon>
        <taxon>Phycomyces</taxon>
    </lineage>
</organism>
<evidence type="ECO:0000313" key="4">
    <source>
        <dbReference type="Proteomes" id="UP000077315"/>
    </source>
</evidence>
<dbReference type="RefSeq" id="XP_018287482.1">
    <property type="nucleotide sequence ID" value="XM_018432239.1"/>
</dbReference>
<feature type="compositionally biased region" description="Low complexity" evidence="1">
    <location>
        <begin position="75"/>
        <end position="84"/>
    </location>
</feature>
<sequence>MNNSQLRTALLSFLPPTALTPLVQPASRLDLSLVALMSTVLATATHIVRTQTRPSQQTYNDVYKPNPRSTLPTGITINNNTSNSKARCNTDVAFDMSPNPESSIGNGGHK</sequence>
<dbReference type="GeneID" id="28993145"/>
<feature type="region of interest" description="Disordered" evidence="1">
    <location>
        <begin position="52"/>
        <end position="86"/>
    </location>
</feature>
<evidence type="ECO:0000313" key="3">
    <source>
        <dbReference type="EMBL" id="OAD75747.1"/>
    </source>
</evidence>
<dbReference type="VEuPathDB" id="FungiDB:PHYBLDRAFT_142748"/>
<evidence type="ECO:0000313" key="2">
    <source>
        <dbReference type="EMBL" id="OAD69442.1"/>
    </source>
</evidence>
<evidence type="ECO:0000256" key="1">
    <source>
        <dbReference type="SAM" id="MobiDB-lite"/>
    </source>
</evidence>